<evidence type="ECO:0000256" key="1">
    <source>
        <dbReference type="ARBA" id="ARBA00012528"/>
    </source>
</evidence>
<dbReference type="InterPro" id="IPR000160">
    <property type="entry name" value="GGDEF_dom"/>
</dbReference>
<accession>A0A286U309</accession>
<evidence type="ECO:0000259" key="3">
    <source>
        <dbReference type="PROSITE" id="PS50887"/>
    </source>
</evidence>
<dbReference type="Gene3D" id="3.30.70.270">
    <property type="match status" value="1"/>
</dbReference>
<evidence type="ECO:0000256" key="2">
    <source>
        <dbReference type="ARBA" id="ARBA00034247"/>
    </source>
</evidence>
<dbReference type="PANTHER" id="PTHR45138:SF9">
    <property type="entry name" value="DIGUANYLATE CYCLASE DGCM-RELATED"/>
    <property type="match status" value="1"/>
</dbReference>
<dbReference type="Proteomes" id="UP000218542">
    <property type="component" value="Unassembled WGS sequence"/>
</dbReference>
<dbReference type="InterPro" id="IPR050469">
    <property type="entry name" value="Diguanylate_Cyclase"/>
</dbReference>
<evidence type="ECO:0000313" key="5">
    <source>
        <dbReference type="Proteomes" id="UP000218542"/>
    </source>
</evidence>
<organism evidence="4 5">
    <name type="scientific">Candidatus Scalindua japonica</name>
    <dbReference type="NCBI Taxonomy" id="1284222"/>
    <lineage>
        <taxon>Bacteria</taxon>
        <taxon>Pseudomonadati</taxon>
        <taxon>Planctomycetota</taxon>
        <taxon>Candidatus Brocadiia</taxon>
        <taxon>Candidatus Brocadiales</taxon>
        <taxon>Candidatus Scalinduaceae</taxon>
        <taxon>Candidatus Scalindua</taxon>
    </lineage>
</organism>
<dbReference type="EMBL" id="BAOS01000034">
    <property type="protein sequence ID" value="GAX62516.1"/>
    <property type="molecule type" value="Genomic_DNA"/>
</dbReference>
<dbReference type="NCBIfam" id="TIGR00254">
    <property type="entry name" value="GGDEF"/>
    <property type="match status" value="1"/>
</dbReference>
<proteinExistence type="predicted"/>
<dbReference type="EC" id="2.7.7.65" evidence="1"/>
<dbReference type="SUPFAM" id="SSF55073">
    <property type="entry name" value="Nucleotide cyclase"/>
    <property type="match status" value="1"/>
</dbReference>
<dbReference type="GO" id="GO:0052621">
    <property type="term" value="F:diguanylate cyclase activity"/>
    <property type="evidence" value="ECO:0007669"/>
    <property type="project" value="UniProtKB-EC"/>
</dbReference>
<dbReference type="GO" id="GO:0005886">
    <property type="term" value="C:plasma membrane"/>
    <property type="evidence" value="ECO:0007669"/>
    <property type="project" value="TreeGrafter"/>
</dbReference>
<comment type="catalytic activity">
    <reaction evidence="2">
        <text>2 GTP = 3',3'-c-di-GMP + 2 diphosphate</text>
        <dbReference type="Rhea" id="RHEA:24898"/>
        <dbReference type="ChEBI" id="CHEBI:33019"/>
        <dbReference type="ChEBI" id="CHEBI:37565"/>
        <dbReference type="ChEBI" id="CHEBI:58805"/>
        <dbReference type="EC" id="2.7.7.65"/>
    </reaction>
</comment>
<protein>
    <recommendedName>
        <fullName evidence="1">diguanylate cyclase</fullName>
        <ecNumber evidence="1">2.7.7.65</ecNumber>
    </recommendedName>
</protein>
<name>A0A286U309_9BACT</name>
<dbReference type="Pfam" id="PF00990">
    <property type="entry name" value="GGDEF"/>
    <property type="match status" value="1"/>
</dbReference>
<dbReference type="RefSeq" id="WP_162532402.1">
    <property type="nucleotide sequence ID" value="NZ_BAOS01000034.1"/>
</dbReference>
<keyword evidence="5" id="KW-1185">Reference proteome</keyword>
<dbReference type="InterPro" id="IPR029787">
    <property type="entry name" value="Nucleotide_cyclase"/>
</dbReference>
<comment type="caution">
    <text evidence="4">The sequence shown here is derived from an EMBL/GenBank/DDBJ whole genome shotgun (WGS) entry which is preliminary data.</text>
</comment>
<dbReference type="GO" id="GO:0043709">
    <property type="term" value="P:cell adhesion involved in single-species biofilm formation"/>
    <property type="evidence" value="ECO:0007669"/>
    <property type="project" value="TreeGrafter"/>
</dbReference>
<dbReference type="InterPro" id="IPR043128">
    <property type="entry name" value="Rev_trsase/Diguanyl_cyclase"/>
</dbReference>
<dbReference type="AlphaFoldDB" id="A0A286U309"/>
<dbReference type="PANTHER" id="PTHR45138">
    <property type="entry name" value="REGULATORY COMPONENTS OF SENSORY TRANSDUCTION SYSTEM"/>
    <property type="match status" value="1"/>
</dbReference>
<dbReference type="GO" id="GO:1902201">
    <property type="term" value="P:negative regulation of bacterial-type flagellum-dependent cell motility"/>
    <property type="evidence" value="ECO:0007669"/>
    <property type="project" value="TreeGrafter"/>
</dbReference>
<evidence type="ECO:0000313" key="4">
    <source>
        <dbReference type="EMBL" id="GAX62516.1"/>
    </source>
</evidence>
<dbReference type="PROSITE" id="PS50887">
    <property type="entry name" value="GGDEF"/>
    <property type="match status" value="1"/>
</dbReference>
<sequence length="103" mass="11445">MTHRASLKKQFNRDAVFPVRYGGEESAIIFSETAIAPAAVMAERLRVEVYRYFADRDLCITVSIGVSCICKPDVTTASELHYQADKALYKVKCGGKNRVGRNA</sequence>
<gene>
    <name evidence="4" type="ORF">SCALIN_C34_0067</name>
</gene>
<feature type="domain" description="GGDEF" evidence="3">
    <location>
        <begin position="1"/>
        <end position="103"/>
    </location>
</feature>
<reference evidence="5" key="1">
    <citation type="journal article" date="2017" name="Environ. Microbiol. Rep.">
        <title>Genetic Diversity of Marine Anaerobic Ammonium-Oxidizing Bacteria as Revealed by Genomic and Proteomic Analyses of 'Candidatus Scalindua japonica'.</title>
        <authorList>
            <person name="Oshiki M."/>
            <person name="Mizuto K."/>
            <person name="Kimura Z."/>
            <person name="Kindaichi T."/>
            <person name="Satoh H."/>
            <person name="Okabe S."/>
        </authorList>
    </citation>
    <scope>NUCLEOTIDE SEQUENCE [LARGE SCALE GENOMIC DNA]</scope>
    <source>
        <strain evidence="5">husup-a2</strain>
    </source>
</reference>